<evidence type="ECO:0000256" key="7">
    <source>
        <dbReference type="ARBA" id="ARBA00022801"/>
    </source>
</evidence>
<evidence type="ECO:0000256" key="1">
    <source>
        <dbReference type="ARBA" id="ARBA00001947"/>
    </source>
</evidence>
<evidence type="ECO:0000313" key="10">
    <source>
        <dbReference type="EMBL" id="CEG11698.1"/>
    </source>
</evidence>
<keyword evidence="7 10" id="KW-0378">Hydrolase</keyword>
<evidence type="ECO:0000256" key="2">
    <source>
        <dbReference type="ARBA" id="ARBA00011738"/>
    </source>
</evidence>
<dbReference type="GO" id="GO:0046872">
    <property type="term" value="F:metal ion binding"/>
    <property type="evidence" value="ECO:0007669"/>
    <property type="project" value="UniProtKB-KW"/>
</dbReference>
<keyword evidence="8" id="KW-0862">Zinc</keyword>
<dbReference type="PANTHER" id="PTHR46018:SF2">
    <property type="entry name" value="ZINC PHOSPHODIESTERASE ELAC PROTEIN 1"/>
    <property type="match status" value="1"/>
</dbReference>
<dbReference type="AlphaFoldDB" id="A0A098E6V5"/>
<name>A0A098E6V5_9ZZZZ</name>
<evidence type="ECO:0000256" key="6">
    <source>
        <dbReference type="ARBA" id="ARBA00022759"/>
    </source>
</evidence>
<keyword evidence="4" id="KW-0540">Nuclease</keyword>
<dbReference type="InterPro" id="IPR013471">
    <property type="entry name" value="RNase_Z/BN"/>
</dbReference>
<dbReference type="InterPro" id="IPR036866">
    <property type="entry name" value="RibonucZ/Hydroxyglut_hydro"/>
</dbReference>
<dbReference type="SMART" id="SM00849">
    <property type="entry name" value="Lactamase_B"/>
    <property type="match status" value="1"/>
</dbReference>
<dbReference type="Pfam" id="PF12706">
    <property type="entry name" value="Lactamase_B_2"/>
    <property type="match status" value="1"/>
</dbReference>
<dbReference type="HAMAP" id="MF_01818">
    <property type="entry name" value="RNase_Z_BN"/>
    <property type="match status" value="1"/>
</dbReference>
<dbReference type="PANTHER" id="PTHR46018">
    <property type="entry name" value="ZINC PHOSPHODIESTERASE ELAC PROTEIN 1"/>
    <property type="match status" value="1"/>
</dbReference>
<sequence>MKAIFLGSGGSVPTKDRGLPAVLIEYLNDIFLFDCGEGTLRQIMIYSAKNKKNKGKNDGKNKQERVNFMNINKIFITHFHADHIGGLIGIINTMNFLGRNKFLEIYGGKGLNNLIKNLPIPKDAMQFVKIYEISEGDVIECTGYKFVSFKTIHTPESLGFVFEEKEKRKFLKEKAIALGIPEGKLYGKLQRGESINFNGKVVNADDVLSQPIKGRKIVYTGDTTPCENTVKFANDCDVLIHDSTYSNADIEKISDHGHSTALQAAETAKQANAKSLFLIHISQRYVDSKILEDEAKKVFENSCVVRDFMSVRISPSPEKRISVS</sequence>
<accession>A0A098E6V5</accession>
<keyword evidence="6" id="KW-0255">Endonuclease</keyword>
<dbReference type="EC" id="3.1.26.11" evidence="10"/>
<feature type="domain" description="Metallo-beta-lactamase" evidence="9">
    <location>
        <begin position="18"/>
        <end position="222"/>
    </location>
</feature>
<keyword evidence="3" id="KW-0819">tRNA processing</keyword>
<dbReference type="GO" id="GO:0042781">
    <property type="term" value="F:3'-tRNA processing endoribonuclease activity"/>
    <property type="evidence" value="ECO:0007669"/>
    <property type="project" value="UniProtKB-EC"/>
</dbReference>
<dbReference type="EMBL" id="CCXY01000073">
    <property type="protein sequence ID" value="CEG11698.1"/>
    <property type="molecule type" value="Genomic_DNA"/>
</dbReference>
<keyword evidence="5" id="KW-0479">Metal-binding</keyword>
<dbReference type="SUPFAM" id="SSF56281">
    <property type="entry name" value="Metallo-hydrolase/oxidoreductase"/>
    <property type="match status" value="1"/>
</dbReference>
<evidence type="ECO:0000259" key="9">
    <source>
        <dbReference type="SMART" id="SM00849"/>
    </source>
</evidence>
<gene>
    <name evidence="10" type="primary">rnz</name>
    <name evidence="10" type="ORF">MSIBF_A1640003</name>
</gene>
<organism evidence="10">
    <name type="scientific">groundwater metagenome</name>
    <dbReference type="NCBI Taxonomy" id="717931"/>
    <lineage>
        <taxon>unclassified sequences</taxon>
        <taxon>metagenomes</taxon>
        <taxon>ecological metagenomes</taxon>
    </lineage>
</organism>
<protein>
    <submittedName>
        <fullName evidence="10">Ribonuclease Z</fullName>
        <ecNumber evidence="10">3.1.26.11</ecNumber>
    </submittedName>
</protein>
<comment type="subunit">
    <text evidence="2">Homodimer.</text>
</comment>
<proteinExistence type="inferred from homology"/>
<dbReference type="CDD" id="cd07717">
    <property type="entry name" value="RNaseZ_ZiPD-like_MBL-fold"/>
    <property type="match status" value="1"/>
</dbReference>
<evidence type="ECO:0000256" key="3">
    <source>
        <dbReference type="ARBA" id="ARBA00022694"/>
    </source>
</evidence>
<evidence type="ECO:0000256" key="4">
    <source>
        <dbReference type="ARBA" id="ARBA00022722"/>
    </source>
</evidence>
<evidence type="ECO:0000256" key="8">
    <source>
        <dbReference type="ARBA" id="ARBA00022833"/>
    </source>
</evidence>
<comment type="cofactor">
    <cofactor evidence="1">
        <name>Zn(2+)</name>
        <dbReference type="ChEBI" id="CHEBI:29105"/>
    </cofactor>
</comment>
<dbReference type="Pfam" id="PF23023">
    <property type="entry name" value="Anti-Pycsar_Apyc1"/>
    <property type="match status" value="1"/>
</dbReference>
<dbReference type="InterPro" id="IPR001279">
    <property type="entry name" value="Metallo-B-lactamas"/>
</dbReference>
<dbReference type="Gene3D" id="3.60.15.10">
    <property type="entry name" value="Ribonuclease Z/Hydroxyacylglutathione hydrolase-like"/>
    <property type="match status" value="1"/>
</dbReference>
<evidence type="ECO:0000256" key="5">
    <source>
        <dbReference type="ARBA" id="ARBA00022723"/>
    </source>
</evidence>
<reference evidence="10" key="1">
    <citation type="submission" date="2014-09" db="EMBL/GenBank/DDBJ databases">
        <authorList>
            <person name="Probst J Alexander"/>
        </authorList>
    </citation>
    <scope>NUCLEOTIDE SEQUENCE</scope>
</reference>